<name>W9GKF7_9MICO</name>
<dbReference type="PANTHER" id="PTHR12526:SF624">
    <property type="entry name" value="BLR6297 PROTEIN"/>
    <property type="match status" value="1"/>
</dbReference>
<dbReference type="CDD" id="cd03794">
    <property type="entry name" value="GT4_WbuB-like"/>
    <property type="match status" value="1"/>
</dbReference>
<evidence type="ECO:0000256" key="2">
    <source>
        <dbReference type="ARBA" id="ARBA00022679"/>
    </source>
</evidence>
<dbReference type="RefSeq" id="WP_034717901.1">
    <property type="nucleotide sequence ID" value="NZ_AWQS01000124.1"/>
</dbReference>
<dbReference type="PATRIC" id="fig|584657.3.peg.2802"/>
<evidence type="ECO:0000256" key="1">
    <source>
        <dbReference type="ARBA" id="ARBA00022676"/>
    </source>
</evidence>
<accession>W9GKF7</accession>
<evidence type="ECO:0000259" key="3">
    <source>
        <dbReference type="Pfam" id="PF13579"/>
    </source>
</evidence>
<keyword evidence="2 4" id="KW-0808">Transferase</keyword>
<organism evidence="4 5">
    <name type="scientific">Intrasporangium chromatireducens Q5-1</name>
    <dbReference type="NCBI Taxonomy" id="584657"/>
    <lineage>
        <taxon>Bacteria</taxon>
        <taxon>Bacillati</taxon>
        <taxon>Actinomycetota</taxon>
        <taxon>Actinomycetes</taxon>
        <taxon>Micrococcales</taxon>
        <taxon>Intrasporangiaceae</taxon>
        <taxon>Intrasporangium</taxon>
    </lineage>
</organism>
<dbReference type="Pfam" id="PF13692">
    <property type="entry name" value="Glyco_trans_1_4"/>
    <property type="match status" value="1"/>
</dbReference>
<reference evidence="5" key="1">
    <citation type="submission" date="2013-08" db="EMBL/GenBank/DDBJ databases">
        <title>Intrasporangium oryzae NRRL B-24470.</title>
        <authorList>
            <person name="Liu H."/>
            <person name="Wang G."/>
        </authorList>
    </citation>
    <scope>NUCLEOTIDE SEQUENCE [LARGE SCALE GENOMIC DNA]</scope>
    <source>
        <strain evidence="5">Q5-1</strain>
    </source>
</reference>
<dbReference type="PANTHER" id="PTHR12526">
    <property type="entry name" value="GLYCOSYLTRANSFERASE"/>
    <property type="match status" value="1"/>
</dbReference>
<dbReference type="InterPro" id="IPR028098">
    <property type="entry name" value="Glyco_trans_4-like_N"/>
</dbReference>
<comment type="caution">
    <text evidence="4">The sequence shown here is derived from an EMBL/GenBank/DDBJ whole genome shotgun (WGS) entry which is preliminary data.</text>
</comment>
<dbReference type="Pfam" id="PF13579">
    <property type="entry name" value="Glyco_trans_4_4"/>
    <property type="match status" value="1"/>
</dbReference>
<protein>
    <submittedName>
        <fullName evidence="4">Glycosyl transferase family 1</fullName>
    </submittedName>
</protein>
<gene>
    <name evidence="4" type="ORF">N864_24235</name>
</gene>
<keyword evidence="1" id="KW-0328">Glycosyltransferase</keyword>
<evidence type="ECO:0000313" key="4">
    <source>
        <dbReference type="EMBL" id="EWT05313.1"/>
    </source>
</evidence>
<dbReference type="OrthoDB" id="509705at2"/>
<dbReference type="Proteomes" id="UP000019494">
    <property type="component" value="Unassembled WGS sequence"/>
</dbReference>
<sequence length="446" mass="50301">MAGAPHVLIIVQNLPVPLDRRVWLECQALRARGYEVSVICPKGPGDPGRQLIDGVHIYKYRPAPQAEGLPGYVLEFVYSWLRTARLSLTVWHRKPFQVLQACNPPDTYWALARLWRSRGVRFVFDHHDLNPELFLSRFGQPRGLAQRLQYRGLLWLERMTFRTADRIISTNDSYRAIAMRRGHRRAEDVTVVRSCPDTSVMRPIYSKLAERKPARFTLAYLGIMGPQDGVELVLDVMAELVHQRGREDVHAWLLGFGDCYEDLRRRCTELDLDKVVTFTGRADKGMIADYLSAADVGLGPDLKTPLNDLSTMNKTMEYMAYCLPVVSFDLVETRVTGGDAVLYAESGDVSGFADQVERLLDDGELRLQLGLEGRRRVSTDLDWTAQARNYVSVFDELTGSDGTTSAAKPAKPDTADRHDVAYVDLTDEEELGRFIIERTAPGPAGR</sequence>
<dbReference type="AlphaFoldDB" id="W9GKF7"/>
<dbReference type="EMBL" id="AWQS01000124">
    <property type="protein sequence ID" value="EWT05313.1"/>
    <property type="molecule type" value="Genomic_DNA"/>
</dbReference>
<dbReference type="SUPFAM" id="SSF53756">
    <property type="entry name" value="UDP-Glycosyltransferase/glycogen phosphorylase"/>
    <property type="match status" value="1"/>
</dbReference>
<feature type="domain" description="Glycosyltransferase subfamily 4-like N-terminal" evidence="3">
    <location>
        <begin position="21"/>
        <end position="193"/>
    </location>
</feature>
<dbReference type="GO" id="GO:0016757">
    <property type="term" value="F:glycosyltransferase activity"/>
    <property type="evidence" value="ECO:0007669"/>
    <property type="project" value="UniProtKB-KW"/>
</dbReference>
<proteinExistence type="predicted"/>
<keyword evidence="5" id="KW-1185">Reference proteome</keyword>
<dbReference type="Gene3D" id="3.40.50.2000">
    <property type="entry name" value="Glycogen Phosphorylase B"/>
    <property type="match status" value="2"/>
</dbReference>
<evidence type="ECO:0000313" key="5">
    <source>
        <dbReference type="Proteomes" id="UP000019494"/>
    </source>
</evidence>